<dbReference type="GO" id="GO:0061630">
    <property type="term" value="F:ubiquitin protein ligase activity"/>
    <property type="evidence" value="ECO:0007669"/>
    <property type="project" value="UniProtKB-EC"/>
</dbReference>
<dbReference type="EMBL" id="JABBWE010000046">
    <property type="protein sequence ID" value="KAG1790876.1"/>
    <property type="molecule type" value="Genomic_DNA"/>
</dbReference>
<name>A0A9P7AKV9_9AGAM</name>
<evidence type="ECO:0000256" key="10">
    <source>
        <dbReference type="ARBA" id="ARBA00022771"/>
    </source>
</evidence>
<dbReference type="InterPro" id="IPR006642">
    <property type="entry name" value="Rad18_UBZ4"/>
</dbReference>
<dbReference type="FunFam" id="3.30.40.10:FF:000172">
    <property type="entry name" value="E3 ubiquitin-protein ligase RAD18"/>
    <property type="match status" value="1"/>
</dbReference>
<evidence type="ECO:0000256" key="6">
    <source>
        <dbReference type="ARBA" id="ARBA00015551"/>
    </source>
</evidence>
<evidence type="ECO:0000256" key="15">
    <source>
        <dbReference type="ARBA" id="ARBA00023242"/>
    </source>
</evidence>
<evidence type="ECO:0000256" key="1">
    <source>
        <dbReference type="ARBA" id="ARBA00000900"/>
    </source>
</evidence>
<evidence type="ECO:0000256" key="14">
    <source>
        <dbReference type="ARBA" id="ARBA00023204"/>
    </source>
</evidence>
<dbReference type="GO" id="GO:0008270">
    <property type="term" value="F:zinc ion binding"/>
    <property type="evidence" value="ECO:0007669"/>
    <property type="project" value="UniProtKB-KW"/>
</dbReference>
<evidence type="ECO:0000256" key="16">
    <source>
        <dbReference type="ARBA" id="ARBA00031783"/>
    </source>
</evidence>
<feature type="compositionally biased region" description="Acidic residues" evidence="20">
    <location>
        <begin position="371"/>
        <end position="385"/>
    </location>
</feature>
<dbReference type="Gene3D" id="3.30.160.60">
    <property type="entry name" value="Classic Zinc Finger"/>
    <property type="match status" value="1"/>
</dbReference>
<sequence length="385" mass="43426">MPTNNVQALLSTNIPDPSDFPMTDLRQLDASLRCTICGELYDAPITLACGHCFCSLCIREHIVKESECPSCRKSTSESQFRTNPVLEAAVSAWKTARLSREEQDRTRRRQKERTPRRSQTPLINGKKRQRSTSSVSSDSDVVMVPGPSNSSQFPSSPVPSKSKRSRRQDMEPSSDPQEEEMVQGGQMVNCPVCNVSIVMGDINTHLDSGCQKKSFNTPGAAISGAKDEWTKLFLKKGKNRDNGIDANSATERIPKASYDLLKDKQVKDLLHAHSLPILGDRKTWIARHQRWVMIFNANLDKSVSNRKNTKELRIELKNWEDSRKRRHLVDNTTTHVLNNQGEFVRLIAEARNSKTRKESSPTVVWQHSQDDDVVADSEEEDQPLS</sequence>
<keyword evidence="7" id="KW-0808">Transferase</keyword>
<dbReference type="Gene3D" id="3.30.40.10">
    <property type="entry name" value="Zinc/RING finger domain, C3HC4 (zinc finger)"/>
    <property type="match status" value="1"/>
</dbReference>
<dbReference type="SMART" id="SM00184">
    <property type="entry name" value="RING"/>
    <property type="match status" value="1"/>
</dbReference>
<evidence type="ECO:0000313" key="23">
    <source>
        <dbReference type="Proteomes" id="UP000719766"/>
    </source>
</evidence>
<keyword evidence="8" id="KW-0479">Metal-binding</keyword>
<dbReference type="PROSITE" id="PS00518">
    <property type="entry name" value="ZF_RING_1"/>
    <property type="match status" value="1"/>
</dbReference>
<keyword evidence="23" id="KW-1185">Reference proteome</keyword>
<dbReference type="GO" id="GO:0003697">
    <property type="term" value="F:single-stranded DNA binding"/>
    <property type="evidence" value="ECO:0007669"/>
    <property type="project" value="InterPro"/>
</dbReference>
<dbReference type="SUPFAM" id="SSF57850">
    <property type="entry name" value="RING/U-box"/>
    <property type="match status" value="1"/>
</dbReference>
<comment type="caution">
    <text evidence="22">The sequence shown here is derived from an EMBL/GenBank/DDBJ whole genome shotgun (WGS) entry which is preliminary data.</text>
</comment>
<evidence type="ECO:0000256" key="12">
    <source>
        <dbReference type="ARBA" id="ARBA00022833"/>
    </source>
</evidence>
<keyword evidence="10 19" id="KW-0863">Zinc-finger</keyword>
<keyword evidence="12" id="KW-0862">Zinc</keyword>
<dbReference type="Pfam" id="PF13923">
    <property type="entry name" value="zf-C3HC4_2"/>
    <property type="match status" value="1"/>
</dbReference>
<dbReference type="InterPro" id="IPR013083">
    <property type="entry name" value="Znf_RING/FYVE/PHD"/>
</dbReference>
<keyword evidence="9" id="KW-0227">DNA damage</keyword>
<accession>A0A9P7AKV9</accession>
<proteinExistence type="inferred from homology"/>
<evidence type="ECO:0000256" key="11">
    <source>
        <dbReference type="ARBA" id="ARBA00022786"/>
    </source>
</evidence>
<keyword evidence="14" id="KW-0234">DNA repair</keyword>
<evidence type="ECO:0000256" key="8">
    <source>
        <dbReference type="ARBA" id="ARBA00022723"/>
    </source>
</evidence>
<gene>
    <name evidence="22" type="ORF">HD556DRAFT_1487120</name>
</gene>
<evidence type="ECO:0000313" key="22">
    <source>
        <dbReference type="EMBL" id="KAG1790876.1"/>
    </source>
</evidence>
<evidence type="ECO:0000256" key="4">
    <source>
        <dbReference type="ARBA" id="ARBA00009506"/>
    </source>
</evidence>
<dbReference type="EC" id="2.3.2.27" evidence="5"/>
<feature type="region of interest" description="Disordered" evidence="20">
    <location>
        <begin position="93"/>
        <end position="183"/>
    </location>
</feature>
<evidence type="ECO:0000256" key="9">
    <source>
        <dbReference type="ARBA" id="ARBA00022763"/>
    </source>
</evidence>
<dbReference type="PROSITE" id="PS50089">
    <property type="entry name" value="ZF_RING_2"/>
    <property type="match status" value="1"/>
</dbReference>
<keyword evidence="13" id="KW-0238">DNA-binding</keyword>
<dbReference type="OrthoDB" id="9049620at2759"/>
<dbReference type="PANTHER" id="PTHR14134:SF2">
    <property type="entry name" value="E3 UBIQUITIN-PROTEIN LIGASE RAD18"/>
    <property type="match status" value="1"/>
</dbReference>
<reference evidence="22" key="1">
    <citation type="journal article" date="2020" name="New Phytol.">
        <title>Comparative genomics reveals dynamic genome evolution in host specialist ectomycorrhizal fungi.</title>
        <authorList>
            <person name="Lofgren L.A."/>
            <person name="Nguyen N.H."/>
            <person name="Vilgalys R."/>
            <person name="Ruytinx J."/>
            <person name="Liao H.L."/>
            <person name="Branco S."/>
            <person name="Kuo A."/>
            <person name="LaButti K."/>
            <person name="Lipzen A."/>
            <person name="Andreopoulos W."/>
            <person name="Pangilinan J."/>
            <person name="Riley R."/>
            <person name="Hundley H."/>
            <person name="Na H."/>
            <person name="Barry K."/>
            <person name="Grigoriev I.V."/>
            <person name="Stajich J.E."/>
            <person name="Kennedy P.G."/>
        </authorList>
    </citation>
    <scope>NUCLEOTIDE SEQUENCE</scope>
    <source>
        <strain evidence="22">S12</strain>
    </source>
</reference>
<evidence type="ECO:0000256" key="18">
    <source>
        <dbReference type="ARBA" id="ARBA00082369"/>
    </source>
</evidence>
<evidence type="ECO:0000256" key="7">
    <source>
        <dbReference type="ARBA" id="ARBA00022679"/>
    </source>
</evidence>
<comment type="similarity">
    <text evidence="4">Belongs to the RAD18 family.</text>
</comment>
<feature type="domain" description="RING-type" evidence="21">
    <location>
        <begin position="34"/>
        <end position="72"/>
    </location>
</feature>
<dbReference type="GO" id="GO:0006281">
    <property type="term" value="P:DNA repair"/>
    <property type="evidence" value="ECO:0007669"/>
    <property type="project" value="UniProtKB-KW"/>
</dbReference>
<feature type="region of interest" description="Disordered" evidence="20">
    <location>
        <begin position="352"/>
        <end position="385"/>
    </location>
</feature>
<keyword evidence="11" id="KW-0833">Ubl conjugation pathway</keyword>
<dbReference type="PANTHER" id="PTHR14134">
    <property type="entry name" value="E3 UBIQUITIN-PROTEIN LIGASE RAD18"/>
    <property type="match status" value="1"/>
</dbReference>
<evidence type="ECO:0000256" key="19">
    <source>
        <dbReference type="PROSITE-ProRule" id="PRU00175"/>
    </source>
</evidence>
<dbReference type="GO" id="GO:0097505">
    <property type="term" value="C:Rad6-Rad18 complex"/>
    <property type="evidence" value="ECO:0007669"/>
    <property type="project" value="TreeGrafter"/>
</dbReference>
<evidence type="ECO:0000256" key="13">
    <source>
        <dbReference type="ARBA" id="ARBA00023125"/>
    </source>
</evidence>
<evidence type="ECO:0000256" key="17">
    <source>
        <dbReference type="ARBA" id="ARBA00074353"/>
    </source>
</evidence>
<feature type="compositionally biased region" description="Low complexity" evidence="20">
    <location>
        <begin position="131"/>
        <end position="160"/>
    </location>
</feature>
<dbReference type="Proteomes" id="UP000719766">
    <property type="component" value="Unassembled WGS sequence"/>
</dbReference>
<evidence type="ECO:0000259" key="21">
    <source>
        <dbReference type="PROSITE" id="PS50089"/>
    </source>
</evidence>
<dbReference type="GeneID" id="64602503"/>
<dbReference type="InterPro" id="IPR039577">
    <property type="entry name" value="Rad18"/>
</dbReference>
<protein>
    <recommendedName>
        <fullName evidence="6">Postreplication repair E3 ubiquitin-protein ligase RAD18</fullName>
        <ecNumber evidence="5">2.3.2.27</ecNumber>
    </recommendedName>
    <alternativeName>
        <fullName evidence="17">Postreplication repair E3 ubiquitin-protein ligase rad18</fullName>
    </alternativeName>
    <alternativeName>
        <fullName evidence="16 18">RING-type E3 ubiquitin transferase RAD18</fullName>
    </alternativeName>
</protein>
<dbReference type="InterPro" id="IPR001841">
    <property type="entry name" value="Znf_RING"/>
</dbReference>
<dbReference type="GO" id="GO:0005634">
    <property type="term" value="C:nucleus"/>
    <property type="evidence" value="ECO:0007669"/>
    <property type="project" value="UniProtKB-SubCell"/>
</dbReference>
<dbReference type="RefSeq" id="XP_041157804.1">
    <property type="nucleotide sequence ID" value="XM_041308739.1"/>
</dbReference>
<dbReference type="SMART" id="SM00734">
    <property type="entry name" value="ZnF_Rad18"/>
    <property type="match status" value="1"/>
</dbReference>
<evidence type="ECO:0000256" key="5">
    <source>
        <dbReference type="ARBA" id="ARBA00012483"/>
    </source>
</evidence>
<organism evidence="22 23">
    <name type="scientific">Suillus plorans</name>
    <dbReference type="NCBI Taxonomy" id="116603"/>
    <lineage>
        <taxon>Eukaryota</taxon>
        <taxon>Fungi</taxon>
        <taxon>Dikarya</taxon>
        <taxon>Basidiomycota</taxon>
        <taxon>Agaricomycotina</taxon>
        <taxon>Agaricomycetes</taxon>
        <taxon>Agaricomycetidae</taxon>
        <taxon>Boletales</taxon>
        <taxon>Suillineae</taxon>
        <taxon>Suillaceae</taxon>
        <taxon>Suillus</taxon>
    </lineage>
</organism>
<dbReference type="GO" id="GO:0006301">
    <property type="term" value="P:DNA damage tolerance"/>
    <property type="evidence" value="ECO:0007669"/>
    <property type="project" value="InterPro"/>
</dbReference>
<comment type="catalytic activity">
    <reaction evidence="1">
        <text>S-ubiquitinyl-[E2 ubiquitin-conjugating enzyme]-L-cysteine + [acceptor protein]-L-lysine = [E2 ubiquitin-conjugating enzyme]-L-cysteine + N(6)-ubiquitinyl-[acceptor protein]-L-lysine.</text>
        <dbReference type="EC" id="2.3.2.27"/>
    </reaction>
</comment>
<dbReference type="InterPro" id="IPR017907">
    <property type="entry name" value="Znf_RING_CS"/>
</dbReference>
<evidence type="ECO:0000256" key="2">
    <source>
        <dbReference type="ARBA" id="ARBA00004123"/>
    </source>
</evidence>
<keyword evidence="15" id="KW-0539">Nucleus</keyword>
<evidence type="ECO:0000256" key="20">
    <source>
        <dbReference type="SAM" id="MobiDB-lite"/>
    </source>
</evidence>
<comment type="subcellular location">
    <subcellularLocation>
        <location evidence="2">Nucleus</location>
    </subcellularLocation>
</comment>
<feature type="compositionally biased region" description="Basic residues" evidence="20">
    <location>
        <begin position="106"/>
        <end position="116"/>
    </location>
</feature>
<evidence type="ECO:0000256" key="3">
    <source>
        <dbReference type="ARBA" id="ARBA00004906"/>
    </source>
</evidence>
<dbReference type="AlphaFoldDB" id="A0A9P7AKV9"/>
<comment type="pathway">
    <text evidence="3">Protein modification; protein ubiquitination.</text>
</comment>
<dbReference type="GO" id="GO:0006513">
    <property type="term" value="P:protein monoubiquitination"/>
    <property type="evidence" value="ECO:0007669"/>
    <property type="project" value="InterPro"/>
</dbReference>